<accession>A0A840AGS3</accession>
<comment type="caution">
    <text evidence="9">The sequence shown here is derived from an EMBL/GenBank/DDBJ whole genome shotgun (WGS) entry which is preliminary data.</text>
</comment>
<organism evidence="9 10">
    <name type="scientific">Roseococcus suduntuyensis</name>
    <dbReference type="NCBI Taxonomy" id="455361"/>
    <lineage>
        <taxon>Bacteria</taxon>
        <taxon>Pseudomonadati</taxon>
        <taxon>Pseudomonadota</taxon>
        <taxon>Alphaproteobacteria</taxon>
        <taxon>Acetobacterales</taxon>
        <taxon>Roseomonadaceae</taxon>
        <taxon>Roseococcus</taxon>
    </lineage>
</organism>
<feature type="chain" id="PRO_5032277653" description="cellulase" evidence="8">
    <location>
        <begin position="26"/>
        <end position="348"/>
    </location>
</feature>
<dbReference type="AlphaFoldDB" id="A0A840AGS3"/>
<dbReference type="Pfam" id="PF01270">
    <property type="entry name" value="Glyco_hydro_8"/>
    <property type="match status" value="1"/>
</dbReference>
<evidence type="ECO:0000256" key="7">
    <source>
        <dbReference type="ARBA" id="ARBA00023326"/>
    </source>
</evidence>
<dbReference type="RefSeq" id="WP_184386443.1">
    <property type="nucleotide sequence ID" value="NZ_JACIDJ010000008.1"/>
</dbReference>
<evidence type="ECO:0000256" key="4">
    <source>
        <dbReference type="ARBA" id="ARBA00022801"/>
    </source>
</evidence>
<evidence type="ECO:0000256" key="8">
    <source>
        <dbReference type="SAM" id="SignalP"/>
    </source>
</evidence>
<evidence type="ECO:0000256" key="5">
    <source>
        <dbReference type="ARBA" id="ARBA00023001"/>
    </source>
</evidence>
<keyword evidence="6 9" id="KW-0326">Glycosidase</keyword>
<evidence type="ECO:0000256" key="1">
    <source>
        <dbReference type="ARBA" id="ARBA00000966"/>
    </source>
</evidence>
<dbReference type="InterPro" id="IPR012341">
    <property type="entry name" value="6hp_glycosidase-like_sf"/>
</dbReference>
<reference evidence="9 10" key="1">
    <citation type="submission" date="2020-08" db="EMBL/GenBank/DDBJ databases">
        <title>Genomic Encyclopedia of Type Strains, Phase IV (KMG-IV): sequencing the most valuable type-strain genomes for metagenomic binning, comparative biology and taxonomic classification.</title>
        <authorList>
            <person name="Goeker M."/>
        </authorList>
    </citation>
    <scope>NUCLEOTIDE SEQUENCE [LARGE SCALE GENOMIC DNA]</scope>
    <source>
        <strain evidence="9 10">DSM 19979</strain>
    </source>
</reference>
<sequence length="348" mass="37644">MAGHSLKRRGLPALLPLLGAGGAQAAHPAGPEADWDWLRGRFLAAEGRMVPASRPEATESGFQAVGLLAAVHANDLPRFERILSWSLATLRRPDDHLWAWRREEGSTDSNNSTHADLMAAWALVQAGERWRRADLRRQGQAMAQDVLARCLLPGDSPLLLPAAGGFFNPRRGVLSPGSMVLPAFPALAKAAPDRRWEHVRAEALSLIRRARFGPWLLPPDWLELDRSNGRLTLATGWPPRFSAIAAGAVLHLCWAGLGRDPPVAAALAFWEGQGEVPAWADLREGRVAPQPGHAGLRAVARLAEAASLGRGTMDSLPVLADSEDEEAAGLVLLCRMAWREIGLSRRGE</sequence>
<evidence type="ECO:0000313" key="9">
    <source>
        <dbReference type="EMBL" id="MBB3900217.1"/>
    </source>
</evidence>
<comment type="similarity">
    <text evidence="2">Belongs to the glycosyl hydrolase 8 (cellulase D) family.</text>
</comment>
<dbReference type="GO" id="GO:0030245">
    <property type="term" value="P:cellulose catabolic process"/>
    <property type="evidence" value="ECO:0007669"/>
    <property type="project" value="UniProtKB-KW"/>
</dbReference>
<dbReference type="EC" id="3.2.1.4" evidence="3"/>
<dbReference type="Gene3D" id="1.50.10.10">
    <property type="match status" value="1"/>
</dbReference>
<keyword evidence="5" id="KW-0136">Cellulose degradation</keyword>
<keyword evidence="7" id="KW-0624">Polysaccharide degradation</keyword>
<keyword evidence="10" id="KW-1185">Reference proteome</keyword>
<evidence type="ECO:0000256" key="6">
    <source>
        <dbReference type="ARBA" id="ARBA00023295"/>
    </source>
</evidence>
<protein>
    <recommendedName>
        <fullName evidence="3">cellulase</fullName>
        <ecNumber evidence="3">3.2.1.4</ecNumber>
    </recommendedName>
</protein>
<evidence type="ECO:0000256" key="2">
    <source>
        <dbReference type="ARBA" id="ARBA00009209"/>
    </source>
</evidence>
<keyword evidence="7" id="KW-0119">Carbohydrate metabolism</keyword>
<dbReference type="GO" id="GO:0008810">
    <property type="term" value="F:cellulase activity"/>
    <property type="evidence" value="ECO:0007669"/>
    <property type="project" value="UniProtKB-EC"/>
</dbReference>
<keyword evidence="4 9" id="KW-0378">Hydrolase</keyword>
<feature type="signal peptide" evidence="8">
    <location>
        <begin position="1"/>
        <end position="25"/>
    </location>
</feature>
<dbReference type="InterPro" id="IPR002037">
    <property type="entry name" value="Glyco_hydro_8"/>
</dbReference>
<proteinExistence type="inferred from homology"/>
<name>A0A840AGS3_9PROT</name>
<dbReference type="SUPFAM" id="SSF48208">
    <property type="entry name" value="Six-hairpin glycosidases"/>
    <property type="match status" value="1"/>
</dbReference>
<dbReference type="InterPro" id="IPR008928">
    <property type="entry name" value="6-hairpin_glycosidase_sf"/>
</dbReference>
<evidence type="ECO:0000313" key="10">
    <source>
        <dbReference type="Proteomes" id="UP000553193"/>
    </source>
</evidence>
<dbReference type="EMBL" id="JACIDJ010000008">
    <property type="protein sequence ID" value="MBB3900217.1"/>
    <property type="molecule type" value="Genomic_DNA"/>
</dbReference>
<dbReference type="Proteomes" id="UP000553193">
    <property type="component" value="Unassembled WGS sequence"/>
</dbReference>
<evidence type="ECO:0000256" key="3">
    <source>
        <dbReference type="ARBA" id="ARBA00012601"/>
    </source>
</evidence>
<keyword evidence="8" id="KW-0732">Signal</keyword>
<comment type="catalytic activity">
    <reaction evidence="1">
        <text>Endohydrolysis of (1-&gt;4)-beta-D-glucosidic linkages in cellulose, lichenin and cereal beta-D-glucans.</text>
        <dbReference type="EC" id="3.2.1.4"/>
    </reaction>
</comment>
<gene>
    <name evidence="9" type="ORF">GGQ83_003687</name>
</gene>